<dbReference type="Proteomes" id="UP000494115">
    <property type="component" value="Unassembled WGS sequence"/>
</dbReference>
<keyword evidence="5" id="KW-0328">Glycosyltransferase</keyword>
<keyword evidence="4" id="KW-0997">Cell inner membrane</keyword>
<accession>A0A6S7AYR6</accession>
<evidence type="ECO:0000256" key="3">
    <source>
        <dbReference type="ARBA" id="ARBA00022475"/>
    </source>
</evidence>
<reference evidence="14 15" key="1">
    <citation type="submission" date="2020-04" db="EMBL/GenBank/DDBJ databases">
        <authorList>
            <person name="De Canck E."/>
        </authorList>
    </citation>
    <scope>NUCLEOTIDE SEQUENCE [LARGE SCALE GENOMIC DNA]</scope>
    <source>
        <strain evidence="14 15">LMG 28138</strain>
    </source>
</reference>
<evidence type="ECO:0000313" key="14">
    <source>
        <dbReference type="EMBL" id="CAB3781952.1"/>
    </source>
</evidence>
<dbReference type="NCBIfam" id="TIGR02193">
    <property type="entry name" value="heptsyl_trn_I"/>
    <property type="match status" value="1"/>
</dbReference>
<evidence type="ECO:0000256" key="5">
    <source>
        <dbReference type="ARBA" id="ARBA00022676"/>
    </source>
</evidence>
<keyword evidence="6 14" id="KW-0808">Transferase</keyword>
<evidence type="ECO:0000256" key="12">
    <source>
        <dbReference type="ARBA" id="ARBA00044330"/>
    </source>
</evidence>
<evidence type="ECO:0000256" key="13">
    <source>
        <dbReference type="ARBA" id="ARBA00049201"/>
    </source>
</evidence>
<dbReference type="GO" id="GO:0009244">
    <property type="term" value="P:lipopolysaccharide core region biosynthetic process"/>
    <property type="evidence" value="ECO:0007669"/>
    <property type="project" value="InterPro"/>
</dbReference>
<proteinExistence type="inferred from homology"/>
<keyword evidence="15" id="KW-1185">Reference proteome</keyword>
<gene>
    <name evidence="14" type="primary">rfaC_1</name>
    <name evidence="14" type="ORF">LMG28138_01403</name>
</gene>
<keyword evidence="3" id="KW-1003">Cell membrane</keyword>
<dbReference type="InterPro" id="IPR011908">
    <property type="entry name" value="LipoPS_heptosylTferase-I"/>
</dbReference>
<evidence type="ECO:0000256" key="8">
    <source>
        <dbReference type="ARBA" id="ARBA00023136"/>
    </source>
</evidence>
<dbReference type="InterPro" id="IPR002201">
    <property type="entry name" value="Glyco_trans_9"/>
</dbReference>
<dbReference type="PANTHER" id="PTHR30160">
    <property type="entry name" value="TETRAACYLDISACCHARIDE 4'-KINASE-RELATED"/>
    <property type="match status" value="1"/>
</dbReference>
<evidence type="ECO:0000256" key="4">
    <source>
        <dbReference type="ARBA" id="ARBA00022519"/>
    </source>
</evidence>
<dbReference type="GO" id="GO:0008713">
    <property type="term" value="F:ADP-heptose-lipopolysaccharide heptosyltransferase activity"/>
    <property type="evidence" value="ECO:0007669"/>
    <property type="project" value="TreeGrafter"/>
</dbReference>
<dbReference type="GO" id="GO:0005886">
    <property type="term" value="C:plasma membrane"/>
    <property type="evidence" value="ECO:0007669"/>
    <property type="project" value="UniProtKB-SubCell"/>
</dbReference>
<dbReference type="Gene3D" id="3.40.50.2000">
    <property type="entry name" value="Glycogen Phosphorylase B"/>
    <property type="match status" value="2"/>
</dbReference>
<name>A0A6S7AYR6_9BURK</name>
<protein>
    <recommendedName>
        <fullName evidence="11">Lipopolysaccharide heptosyltransferase 1</fullName>
        <ecNumber evidence="10">2.4.99.23</ecNumber>
    </recommendedName>
    <alternativeName>
        <fullName evidence="12">ADP-heptose:lipopolysaccharide heptosyltransferase I</fullName>
    </alternativeName>
</protein>
<evidence type="ECO:0000256" key="2">
    <source>
        <dbReference type="ARBA" id="ARBA00004713"/>
    </source>
</evidence>
<dbReference type="Pfam" id="PF01075">
    <property type="entry name" value="Glyco_transf_9"/>
    <property type="match status" value="1"/>
</dbReference>
<evidence type="ECO:0000256" key="10">
    <source>
        <dbReference type="ARBA" id="ARBA00044041"/>
    </source>
</evidence>
<evidence type="ECO:0000256" key="7">
    <source>
        <dbReference type="ARBA" id="ARBA00022985"/>
    </source>
</evidence>
<dbReference type="GO" id="GO:0005829">
    <property type="term" value="C:cytosol"/>
    <property type="evidence" value="ECO:0007669"/>
    <property type="project" value="TreeGrafter"/>
</dbReference>
<evidence type="ECO:0000313" key="15">
    <source>
        <dbReference type="Proteomes" id="UP000494115"/>
    </source>
</evidence>
<comment type="similarity">
    <text evidence="9">Belongs to the glycosyltransferase 9 family.</text>
</comment>
<dbReference type="EC" id="2.4.99.23" evidence="10"/>
<keyword evidence="7" id="KW-0448">Lipopolysaccharide biosynthesis</keyword>
<sequence length="343" mass="37125">MPTPATATTTAPPRKILIVKVSSLGDVVHTTPVVADILAHAPGAQIDWLVEEGFVDLVRMVKGVRRAIPYSLRRWRKGLLKAATWADIRRFRRELVAEQYDTVIDFQGLIKTAWTASWAHGPLTGLANRTDGAGFEWPVRFFYDQRVPIEPRTHVVDRSRQLAAAALGYAPPVPLSPDIDFGFDEGAAAAALAGYELNLPVPYVVFAHATSRADKQWPEANWSALGQALVRRGASLVLPWGSEAERVTSERLAREFGGAALVPPRLSVSAVTGLLGGAAAVVGVDTGVIHIAAALKRPTVELYNFNTSWRTGGYWSPQVVNLGGRVAPSLDQVRQALTVFGLL</sequence>
<dbReference type="InterPro" id="IPR051199">
    <property type="entry name" value="LPS_LOS_Heptosyltrfase"/>
</dbReference>
<dbReference type="EMBL" id="CADIKM010000004">
    <property type="protein sequence ID" value="CAB3781952.1"/>
    <property type="molecule type" value="Genomic_DNA"/>
</dbReference>
<dbReference type="PANTHER" id="PTHR30160:SF19">
    <property type="entry name" value="LIPOPOLYSACCHARIDE HEPTOSYLTRANSFERASE 1"/>
    <property type="match status" value="1"/>
</dbReference>
<dbReference type="AlphaFoldDB" id="A0A6S7AYR6"/>
<evidence type="ECO:0000256" key="6">
    <source>
        <dbReference type="ARBA" id="ARBA00022679"/>
    </source>
</evidence>
<evidence type="ECO:0000256" key="1">
    <source>
        <dbReference type="ARBA" id="ARBA00004515"/>
    </source>
</evidence>
<keyword evidence="8" id="KW-0472">Membrane</keyword>
<organism evidence="14 15">
    <name type="scientific">Pararobbsia alpina</name>
    <dbReference type="NCBI Taxonomy" id="621374"/>
    <lineage>
        <taxon>Bacteria</taxon>
        <taxon>Pseudomonadati</taxon>
        <taxon>Pseudomonadota</taxon>
        <taxon>Betaproteobacteria</taxon>
        <taxon>Burkholderiales</taxon>
        <taxon>Burkholderiaceae</taxon>
        <taxon>Pararobbsia</taxon>
    </lineage>
</organism>
<dbReference type="SUPFAM" id="SSF53756">
    <property type="entry name" value="UDP-Glycosyltransferase/glycogen phosphorylase"/>
    <property type="match status" value="1"/>
</dbReference>
<evidence type="ECO:0000256" key="11">
    <source>
        <dbReference type="ARBA" id="ARBA00044190"/>
    </source>
</evidence>
<evidence type="ECO:0000256" key="9">
    <source>
        <dbReference type="ARBA" id="ARBA00043995"/>
    </source>
</evidence>
<comment type="subcellular location">
    <subcellularLocation>
        <location evidence="1">Cell inner membrane</location>
        <topology evidence="1">Peripheral membrane protein</topology>
        <orientation evidence="1">Cytoplasmic side</orientation>
    </subcellularLocation>
</comment>
<dbReference type="CDD" id="cd03789">
    <property type="entry name" value="GT9_LPS_heptosyltransferase"/>
    <property type="match status" value="1"/>
</dbReference>
<dbReference type="RefSeq" id="WP_175104010.1">
    <property type="nucleotide sequence ID" value="NZ_CADIKM010000004.1"/>
</dbReference>
<comment type="catalytic activity">
    <reaction evidence="13">
        <text>an alpha-Kdo-(2-&gt;4)-alpha-Kdo-(2-&gt;6)-lipid A + ADP-L-glycero-beta-D-manno-heptose = an L-alpha-D-Hep-(1-&gt;5)-[alpha-Kdo-(2-&gt;4)]-alpha-Kdo-(2-&gt;6)-lipid A + ADP + H(+)</text>
        <dbReference type="Rhea" id="RHEA:74067"/>
        <dbReference type="ChEBI" id="CHEBI:15378"/>
        <dbReference type="ChEBI" id="CHEBI:61506"/>
        <dbReference type="ChEBI" id="CHEBI:176431"/>
        <dbReference type="ChEBI" id="CHEBI:193068"/>
        <dbReference type="ChEBI" id="CHEBI:456216"/>
        <dbReference type="EC" id="2.4.99.23"/>
    </reaction>
</comment>
<comment type="pathway">
    <text evidence="2">Bacterial outer membrane biogenesis; LPS core biosynthesis.</text>
</comment>